<dbReference type="InterPro" id="IPR011893">
    <property type="entry name" value="Selenoprotein_Rdx-typ"/>
</dbReference>
<dbReference type="RefSeq" id="WP_379911865.1">
    <property type="nucleotide sequence ID" value="NZ_JBHSWE010000001.1"/>
</dbReference>
<evidence type="ECO:0000256" key="1">
    <source>
        <dbReference type="ARBA" id="ARBA00023284"/>
    </source>
</evidence>
<dbReference type="EMBL" id="JBHSWE010000001">
    <property type="protein sequence ID" value="MFC6673463.1"/>
    <property type="molecule type" value="Genomic_DNA"/>
</dbReference>
<gene>
    <name evidence="2" type="ORF">ACFQDL_27780</name>
</gene>
<dbReference type="PANTHER" id="PTHR36417">
    <property type="entry name" value="SELENOPROTEIN DOMAIN PROTEIN (AFU_ORTHOLOGUE AFUA_1G05220)"/>
    <property type="match status" value="1"/>
</dbReference>
<dbReference type="NCBIfam" id="TIGR02174">
    <property type="entry name" value="CXXU_selWTH"/>
    <property type="match status" value="1"/>
</dbReference>
<protein>
    <submittedName>
        <fullName evidence="2">SelT/SelW/SelH family protein</fullName>
    </submittedName>
</protein>
<dbReference type="Gene3D" id="3.40.30.10">
    <property type="entry name" value="Glutaredoxin"/>
    <property type="match status" value="1"/>
</dbReference>
<evidence type="ECO:0000313" key="3">
    <source>
        <dbReference type="Proteomes" id="UP001596422"/>
    </source>
</evidence>
<keyword evidence="3" id="KW-1185">Reference proteome</keyword>
<dbReference type="Pfam" id="PF10262">
    <property type="entry name" value="Rdx"/>
    <property type="match status" value="1"/>
</dbReference>
<proteinExistence type="predicted"/>
<dbReference type="PANTHER" id="PTHR36417:SF2">
    <property type="entry name" value="SELENOPROTEIN DOMAIN PROTEIN (AFU_ORTHOLOGUE AFUA_1G05220)"/>
    <property type="match status" value="1"/>
</dbReference>
<sequence>MTAPVEGPRIEIEYCAGCRWLMRAAWMAQELLSTFEGQLGEVALQPSRVPGTYQVRFDGDLIWCRKRNGGFPEVKALKQRVRDRLDPDMNLGHLDRE</sequence>
<dbReference type="InterPro" id="IPR036249">
    <property type="entry name" value="Thioredoxin-like_sf"/>
</dbReference>
<organism evidence="2 3">
    <name type="scientific">Marinobacterium aestuariivivens</name>
    <dbReference type="NCBI Taxonomy" id="1698799"/>
    <lineage>
        <taxon>Bacteria</taxon>
        <taxon>Pseudomonadati</taxon>
        <taxon>Pseudomonadota</taxon>
        <taxon>Gammaproteobacteria</taxon>
        <taxon>Oceanospirillales</taxon>
        <taxon>Oceanospirillaceae</taxon>
        <taxon>Marinobacterium</taxon>
    </lineage>
</organism>
<dbReference type="SUPFAM" id="SSF52833">
    <property type="entry name" value="Thioredoxin-like"/>
    <property type="match status" value="1"/>
</dbReference>
<name>A0ABW2A7M3_9GAMM</name>
<comment type="caution">
    <text evidence="2">The sequence shown here is derived from an EMBL/GenBank/DDBJ whole genome shotgun (WGS) entry which is preliminary data.</text>
</comment>
<evidence type="ECO:0000313" key="2">
    <source>
        <dbReference type="EMBL" id="MFC6673463.1"/>
    </source>
</evidence>
<dbReference type="Proteomes" id="UP001596422">
    <property type="component" value="Unassembled WGS sequence"/>
</dbReference>
<keyword evidence="1" id="KW-0676">Redox-active center</keyword>
<accession>A0ABW2A7M3</accession>
<reference evidence="3" key="1">
    <citation type="journal article" date="2019" name="Int. J. Syst. Evol. Microbiol.">
        <title>The Global Catalogue of Microorganisms (GCM) 10K type strain sequencing project: providing services to taxonomists for standard genome sequencing and annotation.</title>
        <authorList>
            <consortium name="The Broad Institute Genomics Platform"/>
            <consortium name="The Broad Institute Genome Sequencing Center for Infectious Disease"/>
            <person name="Wu L."/>
            <person name="Ma J."/>
        </authorList>
    </citation>
    <scope>NUCLEOTIDE SEQUENCE [LARGE SCALE GENOMIC DNA]</scope>
    <source>
        <strain evidence="3">NBRC 111756</strain>
    </source>
</reference>